<evidence type="ECO:0000313" key="4">
    <source>
        <dbReference type="Proteomes" id="UP000054241"/>
    </source>
</evidence>
<evidence type="ECO:0000256" key="2">
    <source>
        <dbReference type="SAM" id="Phobius"/>
    </source>
</evidence>
<gene>
    <name evidence="3" type="ORF">AQI88_40085</name>
</gene>
<feature type="region of interest" description="Disordered" evidence="1">
    <location>
        <begin position="187"/>
        <end position="217"/>
    </location>
</feature>
<feature type="compositionally biased region" description="Low complexity" evidence="1">
    <location>
        <begin position="199"/>
        <end position="217"/>
    </location>
</feature>
<reference evidence="3 4" key="1">
    <citation type="submission" date="2015-10" db="EMBL/GenBank/DDBJ databases">
        <title>Draft genome sequence of Streptomyces cellostaticus DSM 40189, type strain for the species Streptomyces cellostaticus.</title>
        <authorList>
            <person name="Ruckert C."/>
            <person name="Winkler A."/>
            <person name="Kalinowski J."/>
            <person name="Kampfer P."/>
            <person name="Glaeser S."/>
        </authorList>
    </citation>
    <scope>NUCLEOTIDE SEQUENCE [LARGE SCALE GENOMIC DNA]</scope>
    <source>
        <strain evidence="3 4">DSM 40189</strain>
    </source>
</reference>
<sequence>MFFNDDPTAAVGDSIGLRILGMPSSWNEVTVTSPALRKPARLTPKSRGATDSAEVYGPGQMQWLRSDITPGTYTLTAAFHGRTVATTHVKVTAQADARIFRFTVWPQSARSGSRAMICFIDERAAPDEKSLVATSPAFHGAARLTTDGADDNSCPTADGSDTLYSGHVTLRSGLAAGSYQVKVVSHHGRNTSTQKITVPADARASRPGAGSRADSSDDGLLWAASGGAACLALVGVVAYTMRRRGGSATG</sequence>
<keyword evidence="2" id="KW-1133">Transmembrane helix</keyword>
<dbReference type="RefSeq" id="WP_067010325.1">
    <property type="nucleotide sequence ID" value="NZ_BNDU01000006.1"/>
</dbReference>
<accession>A0A101N8H9</accession>
<keyword evidence="4" id="KW-1185">Reference proteome</keyword>
<comment type="caution">
    <text evidence="3">The sequence shown here is derived from an EMBL/GenBank/DDBJ whole genome shotgun (WGS) entry which is preliminary data.</text>
</comment>
<evidence type="ECO:0000313" key="3">
    <source>
        <dbReference type="EMBL" id="KUM88500.1"/>
    </source>
</evidence>
<dbReference type="AlphaFoldDB" id="A0A101N8H9"/>
<dbReference type="Proteomes" id="UP000054241">
    <property type="component" value="Unassembled WGS sequence"/>
</dbReference>
<evidence type="ECO:0000256" key="1">
    <source>
        <dbReference type="SAM" id="MobiDB-lite"/>
    </source>
</evidence>
<feature type="transmembrane region" description="Helical" evidence="2">
    <location>
        <begin position="220"/>
        <end position="241"/>
    </location>
</feature>
<proteinExistence type="predicted"/>
<organism evidence="3 4">
    <name type="scientific">Streptomyces cellostaticus</name>
    <dbReference type="NCBI Taxonomy" id="67285"/>
    <lineage>
        <taxon>Bacteria</taxon>
        <taxon>Bacillati</taxon>
        <taxon>Actinomycetota</taxon>
        <taxon>Actinomycetes</taxon>
        <taxon>Kitasatosporales</taxon>
        <taxon>Streptomycetaceae</taxon>
        <taxon>Streptomyces</taxon>
    </lineage>
</organism>
<name>A0A101N8H9_9ACTN</name>
<dbReference type="EMBL" id="LMWL01000093">
    <property type="protein sequence ID" value="KUM88500.1"/>
    <property type="molecule type" value="Genomic_DNA"/>
</dbReference>
<protein>
    <submittedName>
        <fullName evidence="3">Uncharacterized protein</fullName>
    </submittedName>
</protein>
<keyword evidence="2" id="KW-0472">Membrane</keyword>
<keyword evidence="2" id="KW-0812">Transmembrane</keyword>